<feature type="compositionally biased region" description="Polar residues" evidence="1">
    <location>
        <begin position="71"/>
        <end position="80"/>
    </location>
</feature>
<reference evidence="2 3" key="1">
    <citation type="submission" date="2014-04" db="EMBL/GenBank/DDBJ databases">
        <authorList>
            <consortium name="DOE Joint Genome Institute"/>
            <person name="Kuo A."/>
            <person name="Kohler A."/>
            <person name="Costa M.D."/>
            <person name="Nagy L.G."/>
            <person name="Floudas D."/>
            <person name="Copeland A."/>
            <person name="Barry K.W."/>
            <person name="Cichocki N."/>
            <person name="Veneault-Fourrey C."/>
            <person name="LaButti K."/>
            <person name="Lindquist E.A."/>
            <person name="Lipzen A."/>
            <person name="Lundell T."/>
            <person name="Morin E."/>
            <person name="Murat C."/>
            <person name="Sun H."/>
            <person name="Tunlid A."/>
            <person name="Henrissat B."/>
            <person name="Grigoriev I.V."/>
            <person name="Hibbett D.S."/>
            <person name="Martin F."/>
            <person name="Nordberg H.P."/>
            <person name="Cantor M.N."/>
            <person name="Hua S.X."/>
        </authorList>
    </citation>
    <scope>NUCLEOTIDE SEQUENCE [LARGE SCALE GENOMIC DNA]</scope>
    <source>
        <strain evidence="2 3">441</strain>
    </source>
</reference>
<organism evidence="2 3">
    <name type="scientific">Pisolithus microcarpus 441</name>
    <dbReference type="NCBI Taxonomy" id="765257"/>
    <lineage>
        <taxon>Eukaryota</taxon>
        <taxon>Fungi</taxon>
        <taxon>Dikarya</taxon>
        <taxon>Basidiomycota</taxon>
        <taxon>Agaricomycotina</taxon>
        <taxon>Agaricomycetes</taxon>
        <taxon>Agaricomycetidae</taxon>
        <taxon>Boletales</taxon>
        <taxon>Sclerodermatineae</taxon>
        <taxon>Pisolithaceae</taxon>
        <taxon>Pisolithus</taxon>
    </lineage>
</organism>
<keyword evidence="3" id="KW-1185">Reference proteome</keyword>
<proteinExistence type="predicted"/>
<accession>A0A0C9Z0S1</accession>
<sequence>MGTSTDSISPLLNRCRERLMASRLYLGDGSLAENLQWVHEGCGHILVYEPKRECEGASAPHEPTVQDEKSTCPSHQSSDPTFAAPPEAAVLSAIVRIDRDHFWLTSDGGYLGPNAICKEILDVKPSCAMGNPGMEPAQSDFPTVLQILWELTQRCVTAGYSAGPSCFTTEKNSPTCFKLRHRLFEAIDSGIDIDNETEDDTASTEDPYSFERWPLTKERNRAQLLALKHSHHLRPVPAYDLNNDLLHPSTYRRCLQGAIVEVHFTMSHWSIASTKRDVYGGLIKLIRILVPAVVSPSAGKKQKLPLHLDIDDTPVKRCVL</sequence>
<dbReference type="HOGENOM" id="CLU_046434_1_0_1"/>
<evidence type="ECO:0000313" key="3">
    <source>
        <dbReference type="Proteomes" id="UP000054018"/>
    </source>
</evidence>
<gene>
    <name evidence="2" type="ORF">PISMIDRAFT_11508</name>
</gene>
<name>A0A0C9Z0S1_9AGAM</name>
<evidence type="ECO:0000313" key="2">
    <source>
        <dbReference type="EMBL" id="KIK22661.1"/>
    </source>
</evidence>
<dbReference type="EMBL" id="KN833737">
    <property type="protein sequence ID" value="KIK22661.1"/>
    <property type="molecule type" value="Genomic_DNA"/>
</dbReference>
<evidence type="ECO:0000256" key="1">
    <source>
        <dbReference type="SAM" id="MobiDB-lite"/>
    </source>
</evidence>
<feature type="region of interest" description="Disordered" evidence="1">
    <location>
        <begin position="56"/>
        <end position="81"/>
    </location>
</feature>
<dbReference type="Proteomes" id="UP000054018">
    <property type="component" value="Unassembled WGS sequence"/>
</dbReference>
<dbReference type="OrthoDB" id="3182026at2759"/>
<dbReference type="AlphaFoldDB" id="A0A0C9Z0S1"/>
<reference evidence="3" key="2">
    <citation type="submission" date="2015-01" db="EMBL/GenBank/DDBJ databases">
        <title>Evolutionary Origins and Diversification of the Mycorrhizal Mutualists.</title>
        <authorList>
            <consortium name="DOE Joint Genome Institute"/>
            <consortium name="Mycorrhizal Genomics Consortium"/>
            <person name="Kohler A."/>
            <person name="Kuo A."/>
            <person name="Nagy L.G."/>
            <person name="Floudas D."/>
            <person name="Copeland A."/>
            <person name="Barry K.W."/>
            <person name="Cichocki N."/>
            <person name="Veneault-Fourrey C."/>
            <person name="LaButti K."/>
            <person name="Lindquist E.A."/>
            <person name="Lipzen A."/>
            <person name="Lundell T."/>
            <person name="Morin E."/>
            <person name="Murat C."/>
            <person name="Riley R."/>
            <person name="Ohm R."/>
            <person name="Sun H."/>
            <person name="Tunlid A."/>
            <person name="Henrissat B."/>
            <person name="Grigoriev I.V."/>
            <person name="Hibbett D.S."/>
            <person name="Martin F."/>
        </authorList>
    </citation>
    <scope>NUCLEOTIDE SEQUENCE [LARGE SCALE GENOMIC DNA]</scope>
    <source>
        <strain evidence="3">441</strain>
    </source>
</reference>
<protein>
    <submittedName>
        <fullName evidence="2">Uncharacterized protein</fullName>
    </submittedName>
</protein>